<dbReference type="AlphaFoldDB" id="A0A109XWS9"/>
<dbReference type="SUPFAM" id="SSF53850">
    <property type="entry name" value="Periplasmic binding protein-like II"/>
    <property type="match status" value="1"/>
</dbReference>
<keyword evidence="4" id="KW-0804">Transcription</keyword>
<proteinExistence type="inferred from homology"/>
<dbReference type="Pfam" id="PF00126">
    <property type="entry name" value="HTH_1"/>
    <property type="match status" value="1"/>
</dbReference>
<evidence type="ECO:0000259" key="5">
    <source>
        <dbReference type="PROSITE" id="PS50931"/>
    </source>
</evidence>
<dbReference type="Pfam" id="PF03466">
    <property type="entry name" value="LysR_substrate"/>
    <property type="match status" value="1"/>
</dbReference>
<accession>A0A109XWS9</accession>
<protein>
    <submittedName>
        <fullName evidence="6">LysR family transcriptional regulator</fullName>
    </submittedName>
</protein>
<reference evidence="7" key="1">
    <citation type="submission" date="2015-12" db="EMBL/GenBank/DDBJ databases">
        <title>FDA dAtabase for Regulatory Grade micrObial Sequences (FDA-ARGOS): Supporting development and validation of Infectious Disease Dx tests.</title>
        <authorList>
            <person name="Case J."/>
            <person name="Tallon L."/>
            <person name="Sadzewicz L."/>
            <person name="Sengamalay N."/>
            <person name="Ott S."/>
            <person name="Godinez A."/>
            <person name="Nagaraj S."/>
            <person name="Nadendla S."/>
            <person name="Sichtig H."/>
        </authorList>
    </citation>
    <scope>NUCLEOTIDE SEQUENCE [LARGE SCALE GENOMIC DNA]</scope>
    <source>
        <strain evidence="7">FDAARGOS_147</strain>
    </source>
</reference>
<dbReference type="InterPro" id="IPR005119">
    <property type="entry name" value="LysR_subst-bd"/>
</dbReference>
<dbReference type="Proteomes" id="UP000060602">
    <property type="component" value="Chromosome"/>
</dbReference>
<dbReference type="RefSeq" id="WP_006392589.1">
    <property type="nucleotide sequence ID" value="NZ_CP014060.2"/>
</dbReference>
<name>A0A109XWS9_ALCXX</name>
<comment type="similarity">
    <text evidence="1">Belongs to the LysR transcriptional regulatory family.</text>
</comment>
<gene>
    <name evidence="6" type="ORF">AL504_16560</name>
</gene>
<dbReference type="PANTHER" id="PTHR30126">
    <property type="entry name" value="HTH-TYPE TRANSCRIPTIONAL REGULATOR"/>
    <property type="match status" value="1"/>
</dbReference>
<dbReference type="Gene3D" id="1.10.10.10">
    <property type="entry name" value="Winged helix-like DNA-binding domain superfamily/Winged helix DNA-binding domain"/>
    <property type="match status" value="1"/>
</dbReference>
<organism evidence="6 7">
    <name type="scientific">Alcaligenes xylosoxydans xylosoxydans</name>
    <name type="common">Achromobacter xylosoxidans</name>
    <dbReference type="NCBI Taxonomy" id="85698"/>
    <lineage>
        <taxon>Bacteria</taxon>
        <taxon>Pseudomonadati</taxon>
        <taxon>Pseudomonadota</taxon>
        <taxon>Betaproteobacteria</taxon>
        <taxon>Burkholderiales</taxon>
        <taxon>Alcaligenaceae</taxon>
        <taxon>Achromobacter</taxon>
    </lineage>
</organism>
<evidence type="ECO:0000256" key="3">
    <source>
        <dbReference type="ARBA" id="ARBA00023125"/>
    </source>
</evidence>
<dbReference type="EMBL" id="CP014060">
    <property type="protein sequence ID" value="AMG37478.1"/>
    <property type="molecule type" value="Genomic_DNA"/>
</dbReference>
<keyword evidence="3" id="KW-0238">DNA-binding</keyword>
<sequence>MADLKLLEDLIALAQSGSFVRAAEARHVTHPAFGRRIRALEAWAGAPLVERQRVPVTLTAEGEALLKTATQVVEQMGLVRHRIRSSGAGGEAVLRIATGRSLSRTVVGDWIARLRHRAPKVLVEGTQLEISTGKMEDMAMRLEQGKVDLLCCYEHPALSMQLNPVRYRYMTLGTDKLVPVSQADGRGRARYVLSEGGQAAPLITYAGGLSMERILGDRLESTPYALTPFVRIDSLDAAHGAALKGLGVAWLPWSMVAADCRRGTLVSLGGRSDEIAFEVRLYRSRARLADLAEAAWEATANRKA</sequence>
<dbReference type="PROSITE" id="PS50931">
    <property type="entry name" value="HTH_LYSR"/>
    <property type="match status" value="1"/>
</dbReference>
<evidence type="ECO:0000256" key="4">
    <source>
        <dbReference type="ARBA" id="ARBA00023163"/>
    </source>
</evidence>
<dbReference type="InterPro" id="IPR000847">
    <property type="entry name" value="LysR_HTH_N"/>
</dbReference>
<evidence type="ECO:0000313" key="7">
    <source>
        <dbReference type="Proteomes" id="UP000060602"/>
    </source>
</evidence>
<feature type="domain" description="HTH lysR-type" evidence="5">
    <location>
        <begin position="1"/>
        <end position="59"/>
    </location>
</feature>
<evidence type="ECO:0000256" key="2">
    <source>
        <dbReference type="ARBA" id="ARBA00023015"/>
    </source>
</evidence>
<dbReference type="CDD" id="cd05466">
    <property type="entry name" value="PBP2_LTTR_substrate"/>
    <property type="match status" value="1"/>
</dbReference>
<evidence type="ECO:0000256" key="1">
    <source>
        <dbReference type="ARBA" id="ARBA00009437"/>
    </source>
</evidence>
<dbReference type="SUPFAM" id="SSF46785">
    <property type="entry name" value="Winged helix' DNA-binding domain"/>
    <property type="match status" value="1"/>
</dbReference>
<dbReference type="Gene3D" id="3.40.190.10">
    <property type="entry name" value="Periplasmic binding protein-like II"/>
    <property type="match status" value="2"/>
</dbReference>
<dbReference type="PANTHER" id="PTHR30126:SF2">
    <property type="entry name" value="HTH-TYPE TRANSCRIPTIONAL REGULATOR YJIE"/>
    <property type="match status" value="1"/>
</dbReference>
<dbReference type="GO" id="GO:0003700">
    <property type="term" value="F:DNA-binding transcription factor activity"/>
    <property type="evidence" value="ECO:0007669"/>
    <property type="project" value="InterPro"/>
</dbReference>
<dbReference type="InterPro" id="IPR036388">
    <property type="entry name" value="WH-like_DNA-bd_sf"/>
</dbReference>
<dbReference type="GO" id="GO:0000976">
    <property type="term" value="F:transcription cis-regulatory region binding"/>
    <property type="evidence" value="ECO:0007669"/>
    <property type="project" value="TreeGrafter"/>
</dbReference>
<evidence type="ECO:0000313" key="6">
    <source>
        <dbReference type="EMBL" id="AMG37478.1"/>
    </source>
</evidence>
<keyword evidence="2" id="KW-0805">Transcription regulation</keyword>
<dbReference type="InterPro" id="IPR036390">
    <property type="entry name" value="WH_DNA-bd_sf"/>
</dbReference>